<protein>
    <submittedName>
        <fullName evidence="2">Uncharacterized protein</fullName>
    </submittedName>
</protein>
<feature type="chain" id="PRO_5010298239" evidence="1">
    <location>
        <begin position="20"/>
        <end position="82"/>
    </location>
</feature>
<accession>A0A1S0UJY6</accession>
<dbReference type="OrthoDB" id="5801867at2759"/>
<name>A0A1S0UJY6_LOALO</name>
<proteinExistence type="predicted"/>
<dbReference type="GeneID" id="31251720"/>
<dbReference type="CTD" id="31251720"/>
<evidence type="ECO:0000256" key="1">
    <source>
        <dbReference type="SAM" id="SignalP"/>
    </source>
</evidence>
<dbReference type="KEGG" id="loa:LOAG_17674"/>
<evidence type="ECO:0000313" key="2">
    <source>
        <dbReference type="EMBL" id="EJD75114.1"/>
    </source>
</evidence>
<reference evidence="2" key="1">
    <citation type="submission" date="2012-04" db="EMBL/GenBank/DDBJ databases">
        <title>The Genome Sequence of Loa loa.</title>
        <authorList>
            <consortium name="The Broad Institute Genome Sequencing Platform"/>
            <consortium name="Broad Institute Genome Sequencing Center for Infectious Disease"/>
            <person name="Nutman T.B."/>
            <person name="Fink D.L."/>
            <person name="Russ C."/>
            <person name="Young S."/>
            <person name="Zeng Q."/>
            <person name="Gargeya S."/>
            <person name="Alvarado L."/>
            <person name="Berlin A."/>
            <person name="Chapman S.B."/>
            <person name="Chen Z."/>
            <person name="Freedman E."/>
            <person name="Gellesch M."/>
            <person name="Goldberg J."/>
            <person name="Griggs A."/>
            <person name="Gujja S."/>
            <person name="Heilman E.R."/>
            <person name="Heiman D."/>
            <person name="Howarth C."/>
            <person name="Mehta T."/>
            <person name="Neiman D."/>
            <person name="Pearson M."/>
            <person name="Roberts A."/>
            <person name="Saif S."/>
            <person name="Shea T."/>
            <person name="Shenoy N."/>
            <person name="Sisk P."/>
            <person name="Stolte C."/>
            <person name="Sykes S."/>
            <person name="White J."/>
            <person name="Yandava C."/>
            <person name="Haas B."/>
            <person name="Henn M.R."/>
            <person name="Nusbaum C."/>
            <person name="Birren B."/>
        </authorList>
    </citation>
    <scope>NUCLEOTIDE SEQUENCE [LARGE SCALE GENOMIC DNA]</scope>
</reference>
<dbReference type="AlphaFoldDB" id="A0A1S0UJY6"/>
<dbReference type="RefSeq" id="XP_020305994.1">
    <property type="nucleotide sequence ID" value="XM_020450337.1"/>
</dbReference>
<dbReference type="InParanoid" id="A0A1S0UJY6"/>
<keyword evidence="1" id="KW-0732">Signal</keyword>
<organism evidence="2">
    <name type="scientific">Loa loa</name>
    <name type="common">Eye worm</name>
    <name type="synonym">Filaria loa</name>
    <dbReference type="NCBI Taxonomy" id="7209"/>
    <lineage>
        <taxon>Eukaryota</taxon>
        <taxon>Metazoa</taxon>
        <taxon>Ecdysozoa</taxon>
        <taxon>Nematoda</taxon>
        <taxon>Chromadorea</taxon>
        <taxon>Rhabditida</taxon>
        <taxon>Spirurina</taxon>
        <taxon>Spiruromorpha</taxon>
        <taxon>Filarioidea</taxon>
        <taxon>Onchocercidae</taxon>
        <taxon>Loa</taxon>
    </lineage>
</organism>
<dbReference type="EMBL" id="JH712177">
    <property type="protein sequence ID" value="EJD75114.1"/>
    <property type="molecule type" value="Genomic_DNA"/>
</dbReference>
<sequence length="82" mass="9455">MVSSFVILLMLIIFTEVNSRPASKSTMESRLIQRNFYWYTKGKEERLQNKLAPFGFDHLPPQTVLCVASKKKHIPLVSSSNR</sequence>
<gene>
    <name evidence="2" type="ORF">LOAG_17674</name>
</gene>
<feature type="signal peptide" evidence="1">
    <location>
        <begin position="1"/>
        <end position="19"/>
    </location>
</feature>